<dbReference type="InterPro" id="IPR050194">
    <property type="entry name" value="Glycosyltransferase_grp1"/>
</dbReference>
<evidence type="ECO:0000256" key="1">
    <source>
        <dbReference type="SAM" id="MobiDB-lite"/>
    </source>
</evidence>
<feature type="compositionally biased region" description="Basic and acidic residues" evidence="1">
    <location>
        <begin position="195"/>
        <end position="209"/>
    </location>
</feature>
<evidence type="ECO:0000313" key="5">
    <source>
        <dbReference type="Proteomes" id="UP000320390"/>
    </source>
</evidence>
<dbReference type="AlphaFoldDB" id="A0A518ERJ6"/>
<dbReference type="SUPFAM" id="SSF53756">
    <property type="entry name" value="UDP-Glycosyltransferase/glycogen phosphorylase"/>
    <property type="match status" value="1"/>
</dbReference>
<gene>
    <name evidence="4" type="primary">tuaC</name>
    <name evidence="4" type="ORF">Poly30_22220</name>
</gene>
<dbReference type="Proteomes" id="UP000320390">
    <property type="component" value="Chromosome"/>
</dbReference>
<dbReference type="OrthoDB" id="258796at2"/>
<keyword evidence="5" id="KW-1185">Reference proteome</keyword>
<proteinExistence type="predicted"/>
<name>A0A518ERJ6_9BACT</name>
<dbReference type="RefSeq" id="WP_145197118.1">
    <property type="nucleotide sequence ID" value="NZ_CP036434.1"/>
</dbReference>
<protein>
    <submittedName>
        <fullName evidence="4">Teichuronic acid biosynthesis glycosyltransferase TuaC</fullName>
        <ecNumber evidence="4">2.4.-.-</ecNumber>
    </submittedName>
</protein>
<organism evidence="4 5">
    <name type="scientific">Saltatorellus ferox</name>
    <dbReference type="NCBI Taxonomy" id="2528018"/>
    <lineage>
        <taxon>Bacteria</taxon>
        <taxon>Pseudomonadati</taxon>
        <taxon>Planctomycetota</taxon>
        <taxon>Planctomycetia</taxon>
        <taxon>Planctomycetia incertae sedis</taxon>
        <taxon>Saltatorellus</taxon>
    </lineage>
</organism>
<feature type="region of interest" description="Disordered" evidence="1">
    <location>
        <begin position="191"/>
        <end position="215"/>
    </location>
</feature>
<dbReference type="PANTHER" id="PTHR45947:SF3">
    <property type="entry name" value="SULFOQUINOVOSYL TRANSFERASE SQD2"/>
    <property type="match status" value="1"/>
</dbReference>
<dbReference type="PANTHER" id="PTHR45947">
    <property type="entry name" value="SULFOQUINOVOSYL TRANSFERASE SQD2"/>
    <property type="match status" value="1"/>
</dbReference>
<evidence type="ECO:0000313" key="4">
    <source>
        <dbReference type="EMBL" id="QDV06707.1"/>
    </source>
</evidence>
<dbReference type="Gene3D" id="3.40.50.2000">
    <property type="entry name" value="Glycogen Phosphorylase B"/>
    <property type="match status" value="2"/>
</dbReference>
<keyword evidence="4" id="KW-0808">Transferase</keyword>
<feature type="domain" description="Glycosyl transferase family 1" evidence="2">
    <location>
        <begin position="204"/>
        <end position="363"/>
    </location>
</feature>
<dbReference type="Pfam" id="PF00534">
    <property type="entry name" value="Glycos_transf_1"/>
    <property type="match status" value="1"/>
</dbReference>
<keyword evidence="4" id="KW-0328">Glycosyltransferase</keyword>
<dbReference type="EMBL" id="CP036434">
    <property type="protein sequence ID" value="QDV06707.1"/>
    <property type="molecule type" value="Genomic_DNA"/>
</dbReference>
<sequence>MRVRVLTSLYPSPETPFEGIFAARKWEGLARRGHEVDVVVPLPWAPRALQRWLPEHHARMARTPRVESRSGLEIVRPRYLHVPSRSVGNAARFALVGVEQVLRSEAPRPDVCVIDYAWPGAAAAPALAAAGVPVVINGRGSDVLQVAEIASLRAELSRGLRAAKAITAVSQDLLDAMIDLGGSADAATLTPNGVDTDHFAPGSRDDARRRVGQPPGDRMVLVVGHLIPRKDPILSLEAFRAAGVPDARLVFVGRGPLMEDVRAHAGAIGLGDRVILLGERPPAELVDWYRAADAMLLTSSREGRPNVVLEALSTGCPVVATDAGGTGEVVTSERMLARTREAAVIGAMLADILQSPPTADELRASIEHLTWRSSLDALERILKAASSGSTSESP</sequence>
<evidence type="ECO:0000259" key="3">
    <source>
        <dbReference type="Pfam" id="PF13439"/>
    </source>
</evidence>
<evidence type="ECO:0000259" key="2">
    <source>
        <dbReference type="Pfam" id="PF00534"/>
    </source>
</evidence>
<accession>A0A518ERJ6</accession>
<dbReference type="GO" id="GO:0016757">
    <property type="term" value="F:glycosyltransferase activity"/>
    <property type="evidence" value="ECO:0007669"/>
    <property type="project" value="UniProtKB-KW"/>
</dbReference>
<reference evidence="4 5" key="1">
    <citation type="submission" date="2019-02" db="EMBL/GenBank/DDBJ databases">
        <title>Deep-cultivation of Planctomycetes and their phenomic and genomic characterization uncovers novel biology.</title>
        <authorList>
            <person name="Wiegand S."/>
            <person name="Jogler M."/>
            <person name="Boedeker C."/>
            <person name="Pinto D."/>
            <person name="Vollmers J."/>
            <person name="Rivas-Marin E."/>
            <person name="Kohn T."/>
            <person name="Peeters S.H."/>
            <person name="Heuer A."/>
            <person name="Rast P."/>
            <person name="Oberbeckmann S."/>
            <person name="Bunk B."/>
            <person name="Jeske O."/>
            <person name="Meyerdierks A."/>
            <person name="Storesund J.E."/>
            <person name="Kallscheuer N."/>
            <person name="Luecker S."/>
            <person name="Lage O.M."/>
            <person name="Pohl T."/>
            <person name="Merkel B.J."/>
            <person name="Hornburger P."/>
            <person name="Mueller R.-W."/>
            <person name="Bruemmer F."/>
            <person name="Labrenz M."/>
            <person name="Spormann A.M."/>
            <person name="Op den Camp H."/>
            <person name="Overmann J."/>
            <person name="Amann R."/>
            <person name="Jetten M.S.M."/>
            <person name="Mascher T."/>
            <person name="Medema M.H."/>
            <person name="Devos D.P."/>
            <person name="Kaster A.-K."/>
            <person name="Ovreas L."/>
            <person name="Rohde M."/>
            <person name="Galperin M.Y."/>
            <person name="Jogler C."/>
        </authorList>
    </citation>
    <scope>NUCLEOTIDE SEQUENCE [LARGE SCALE GENOMIC DNA]</scope>
    <source>
        <strain evidence="4 5">Poly30</strain>
    </source>
</reference>
<dbReference type="InterPro" id="IPR028098">
    <property type="entry name" value="Glyco_trans_4-like_N"/>
</dbReference>
<dbReference type="Pfam" id="PF13439">
    <property type="entry name" value="Glyco_transf_4"/>
    <property type="match status" value="1"/>
</dbReference>
<dbReference type="InterPro" id="IPR001296">
    <property type="entry name" value="Glyco_trans_1"/>
</dbReference>
<dbReference type="EC" id="2.4.-.-" evidence="4"/>
<feature type="domain" description="Glycosyltransferase subfamily 4-like N-terminal" evidence="3">
    <location>
        <begin position="27"/>
        <end position="197"/>
    </location>
</feature>